<proteinExistence type="predicted"/>
<dbReference type="EMBL" id="JABBFW010000006">
    <property type="protein sequence ID" value="NML15549.1"/>
    <property type="molecule type" value="Genomic_DNA"/>
</dbReference>
<keyword evidence="1 4" id="KW-0808">Transferase</keyword>
<organism evidence="4 5">
    <name type="scientific">Azohydromonas caseinilytica</name>
    <dbReference type="NCBI Taxonomy" id="2728836"/>
    <lineage>
        <taxon>Bacteria</taxon>
        <taxon>Pseudomonadati</taxon>
        <taxon>Pseudomonadota</taxon>
        <taxon>Betaproteobacteria</taxon>
        <taxon>Burkholderiales</taxon>
        <taxon>Sphaerotilaceae</taxon>
        <taxon>Azohydromonas</taxon>
    </lineage>
</organism>
<evidence type="ECO:0000256" key="2">
    <source>
        <dbReference type="ARBA" id="ARBA00023315"/>
    </source>
</evidence>
<dbReference type="PANTHER" id="PTHR43877:SF1">
    <property type="entry name" value="ACETYLTRANSFERASE"/>
    <property type="match status" value="1"/>
</dbReference>
<dbReference type="InterPro" id="IPR016181">
    <property type="entry name" value="Acyl_CoA_acyltransferase"/>
</dbReference>
<dbReference type="Gene3D" id="3.40.630.30">
    <property type="match status" value="1"/>
</dbReference>
<dbReference type="GO" id="GO:0016747">
    <property type="term" value="F:acyltransferase activity, transferring groups other than amino-acyl groups"/>
    <property type="evidence" value="ECO:0007669"/>
    <property type="project" value="InterPro"/>
</dbReference>
<feature type="domain" description="N-acetyltransferase" evidence="3">
    <location>
        <begin position="3"/>
        <end position="157"/>
    </location>
</feature>
<protein>
    <submittedName>
        <fullName evidence="4">GNAT family N-acetyltransferase</fullName>
    </submittedName>
</protein>
<dbReference type="SUPFAM" id="SSF55729">
    <property type="entry name" value="Acyl-CoA N-acyltransferases (Nat)"/>
    <property type="match status" value="1"/>
</dbReference>
<evidence type="ECO:0000313" key="5">
    <source>
        <dbReference type="Proteomes" id="UP000574067"/>
    </source>
</evidence>
<evidence type="ECO:0000313" key="4">
    <source>
        <dbReference type="EMBL" id="NML15549.1"/>
    </source>
</evidence>
<keyword evidence="5" id="KW-1185">Reference proteome</keyword>
<comment type="caution">
    <text evidence="4">The sequence shown here is derived from an EMBL/GenBank/DDBJ whole genome shotgun (WGS) entry which is preliminary data.</text>
</comment>
<keyword evidence="2" id="KW-0012">Acyltransferase</keyword>
<reference evidence="4 5" key="1">
    <citation type="submission" date="2020-04" db="EMBL/GenBank/DDBJ databases">
        <title>Azohydromonas sp. isolated from soil.</title>
        <authorList>
            <person name="Dahal R.H."/>
        </authorList>
    </citation>
    <scope>NUCLEOTIDE SEQUENCE [LARGE SCALE GENOMIC DNA]</scope>
    <source>
        <strain evidence="4 5">G-1-1-14</strain>
    </source>
</reference>
<dbReference type="Proteomes" id="UP000574067">
    <property type="component" value="Unassembled WGS sequence"/>
</dbReference>
<gene>
    <name evidence="4" type="ORF">HHL10_11275</name>
</gene>
<evidence type="ECO:0000259" key="3">
    <source>
        <dbReference type="PROSITE" id="PS51186"/>
    </source>
</evidence>
<dbReference type="InterPro" id="IPR050832">
    <property type="entry name" value="Bact_Acetyltransf"/>
</dbReference>
<sequence>MDLAITPATAAEADTVAALMLALTEEICARLGVRHFDLDRDQSAALCADWISRGEYVALLARMDGRPVGFVGMSEGRALYAGGAVGTMQEFYVSPECRSAGVGRALIEAVKTHARERGWRRIEVCTPPLPEFQRSLDFYARNGFEVTGGRKMKVVVD</sequence>
<dbReference type="InterPro" id="IPR000182">
    <property type="entry name" value="GNAT_dom"/>
</dbReference>
<accession>A0A848FAT5</accession>
<dbReference type="PROSITE" id="PS51186">
    <property type="entry name" value="GNAT"/>
    <property type="match status" value="1"/>
</dbReference>
<name>A0A848FAT5_9BURK</name>
<evidence type="ECO:0000256" key="1">
    <source>
        <dbReference type="ARBA" id="ARBA00022679"/>
    </source>
</evidence>
<dbReference type="Pfam" id="PF00583">
    <property type="entry name" value="Acetyltransf_1"/>
    <property type="match status" value="1"/>
</dbReference>
<dbReference type="AlphaFoldDB" id="A0A848FAT5"/>
<dbReference type="PANTHER" id="PTHR43877">
    <property type="entry name" value="AMINOALKYLPHOSPHONATE N-ACETYLTRANSFERASE-RELATED-RELATED"/>
    <property type="match status" value="1"/>
</dbReference>
<dbReference type="RefSeq" id="WP_169160446.1">
    <property type="nucleotide sequence ID" value="NZ_JABBFW010000006.1"/>
</dbReference>
<dbReference type="CDD" id="cd04301">
    <property type="entry name" value="NAT_SF"/>
    <property type="match status" value="1"/>
</dbReference>